<name>A0AAV7YB34_9EUKA</name>
<evidence type="ECO:0000256" key="1">
    <source>
        <dbReference type="ARBA" id="ARBA00004141"/>
    </source>
</evidence>
<keyword evidence="3 5" id="KW-1133">Transmembrane helix</keyword>
<sequence length="298" mass="33798">MQNQPSLSSRITTSQPIRVLALILVGLPIVTMSNENMQNYLSFSLKTFLSPNYYIWTIFTAPFYEPSIIGAIFSVLALLFLSKTFEQSWSPRELIRFIIIVSIGTSFSTFLFVWILSFFLRSSSLVLAVFSGFSCVIGGFLVAFKQILPEKEVSLICGKLRAKNLPAVYLLISLLFGLIDNMSGFVYSFFGVLIAWIYLRHFQKHEIDGTRGDHSAEFSLKSFLPEGIHSSIDSVSDKIPFVDKNSNQGGNKLGRATLEELQNLNRSNQLFDEEQNDEFLLEDFDFENQINNNESKKD</sequence>
<feature type="transmembrane region" description="Helical" evidence="5">
    <location>
        <begin position="125"/>
        <end position="148"/>
    </location>
</feature>
<dbReference type="Proteomes" id="UP001146793">
    <property type="component" value="Unassembled WGS sequence"/>
</dbReference>
<comment type="subcellular location">
    <subcellularLocation>
        <location evidence="1">Membrane</location>
        <topology evidence="1">Multi-pass membrane protein</topology>
    </subcellularLocation>
</comment>
<feature type="transmembrane region" description="Helical" evidence="5">
    <location>
        <begin position="53"/>
        <end position="82"/>
    </location>
</feature>
<evidence type="ECO:0000256" key="3">
    <source>
        <dbReference type="ARBA" id="ARBA00022989"/>
    </source>
</evidence>
<dbReference type="EMBL" id="JANTQA010000072">
    <property type="protein sequence ID" value="KAJ3424713.1"/>
    <property type="molecule type" value="Genomic_DNA"/>
</dbReference>
<reference evidence="6" key="1">
    <citation type="submission" date="2022-08" db="EMBL/GenBank/DDBJ databases">
        <title>Novel sulphate-reducing endosymbionts in the free-living metamonad Anaeramoeba.</title>
        <authorList>
            <person name="Jerlstrom-Hultqvist J."/>
            <person name="Cepicka I."/>
            <person name="Gallot-Lavallee L."/>
            <person name="Salas-Leiva D."/>
            <person name="Curtis B.A."/>
            <person name="Zahonova K."/>
            <person name="Pipaliya S."/>
            <person name="Dacks J."/>
            <person name="Roger A.J."/>
        </authorList>
    </citation>
    <scope>NUCLEOTIDE SEQUENCE</scope>
    <source>
        <strain evidence="6">Busselton2</strain>
    </source>
</reference>
<dbReference type="SMART" id="SM01160">
    <property type="entry name" value="DUF1751"/>
    <property type="match status" value="1"/>
</dbReference>
<comment type="caution">
    <text evidence="6">The sequence shown here is derived from an EMBL/GenBank/DDBJ whole genome shotgun (WGS) entry which is preliminary data.</text>
</comment>
<evidence type="ECO:0000313" key="6">
    <source>
        <dbReference type="EMBL" id="KAJ3424713.1"/>
    </source>
</evidence>
<keyword evidence="4 5" id="KW-0472">Membrane</keyword>
<feature type="transmembrane region" description="Helical" evidence="5">
    <location>
        <begin position="16"/>
        <end position="33"/>
    </location>
</feature>
<dbReference type="GO" id="GO:0016020">
    <property type="term" value="C:membrane"/>
    <property type="evidence" value="ECO:0007669"/>
    <property type="project" value="UniProtKB-SubCell"/>
</dbReference>
<dbReference type="GO" id="GO:0005794">
    <property type="term" value="C:Golgi apparatus"/>
    <property type="evidence" value="ECO:0007669"/>
    <property type="project" value="TreeGrafter"/>
</dbReference>
<evidence type="ECO:0000256" key="2">
    <source>
        <dbReference type="ARBA" id="ARBA00022692"/>
    </source>
</evidence>
<dbReference type="GO" id="GO:0006890">
    <property type="term" value="P:retrograde vesicle-mediated transport, Golgi to endoplasmic reticulum"/>
    <property type="evidence" value="ECO:0007669"/>
    <property type="project" value="InterPro"/>
</dbReference>
<organism evidence="6 7">
    <name type="scientific">Anaeramoeba flamelloides</name>
    <dbReference type="NCBI Taxonomy" id="1746091"/>
    <lineage>
        <taxon>Eukaryota</taxon>
        <taxon>Metamonada</taxon>
        <taxon>Anaeramoebidae</taxon>
        <taxon>Anaeramoeba</taxon>
    </lineage>
</organism>
<evidence type="ECO:0000256" key="4">
    <source>
        <dbReference type="ARBA" id="ARBA00023136"/>
    </source>
</evidence>
<dbReference type="SUPFAM" id="SSF144091">
    <property type="entry name" value="Rhomboid-like"/>
    <property type="match status" value="1"/>
</dbReference>
<dbReference type="Pfam" id="PF08551">
    <property type="entry name" value="DUF1751"/>
    <property type="match status" value="1"/>
</dbReference>
<protein>
    <submittedName>
        <fullName evidence="6">Transmembrane protein</fullName>
    </submittedName>
</protein>
<dbReference type="PANTHER" id="PTHR13377:SF3">
    <property type="entry name" value="TRANSMEMBRANE PROTEIN 115"/>
    <property type="match status" value="1"/>
</dbReference>
<keyword evidence="2 5" id="KW-0812">Transmembrane</keyword>
<gene>
    <name evidence="6" type="ORF">M0812_29437</name>
</gene>
<proteinExistence type="predicted"/>
<accession>A0AAV7YB34</accession>
<dbReference type="Gene3D" id="1.20.1540.10">
    <property type="entry name" value="Rhomboid-like"/>
    <property type="match status" value="1"/>
</dbReference>
<dbReference type="InterPro" id="IPR013861">
    <property type="entry name" value="TMEM115/Pdh1/Rbl19"/>
</dbReference>
<dbReference type="FunFam" id="1.20.1540.10:FF:000004">
    <property type="entry name" value="Transmembrane protein 115"/>
    <property type="match status" value="1"/>
</dbReference>
<dbReference type="InterPro" id="IPR035952">
    <property type="entry name" value="Rhomboid-like_sf"/>
</dbReference>
<feature type="transmembrane region" description="Helical" evidence="5">
    <location>
        <begin position="160"/>
        <end position="179"/>
    </location>
</feature>
<dbReference type="AlphaFoldDB" id="A0AAV7YB34"/>
<feature type="transmembrane region" description="Helical" evidence="5">
    <location>
        <begin position="94"/>
        <end position="119"/>
    </location>
</feature>
<dbReference type="PANTHER" id="PTHR13377">
    <property type="entry name" value="PLACENTAL PROTEIN 6"/>
    <property type="match status" value="1"/>
</dbReference>
<evidence type="ECO:0000256" key="5">
    <source>
        <dbReference type="SAM" id="Phobius"/>
    </source>
</evidence>
<evidence type="ECO:0000313" key="7">
    <source>
        <dbReference type="Proteomes" id="UP001146793"/>
    </source>
</evidence>